<sequence length="176" mass="18615">MSESDESIIELIGIIRPMAANADGQKTIAGIFAQEKVAQETIKMMSVLGLIDEEALASALTKMVPEGTKQQAPAGPSHSNGPQGFPPASALPQTMAPLPGMGVGIPGQTLVTAALSMSQQEVDMLPPQQRAIFMQLEDEEACIHSTSKRSIVGKRSLTWPPHKCTSLVQDCIARPG</sequence>
<reference evidence="1" key="1">
    <citation type="submission" date="2021-06" db="EMBL/GenBank/DDBJ databases">
        <authorList>
            <person name="Kallberg Y."/>
            <person name="Tangrot J."/>
            <person name="Rosling A."/>
        </authorList>
    </citation>
    <scope>NUCLEOTIDE SEQUENCE</scope>
    <source>
        <strain evidence="1">CL356</strain>
    </source>
</reference>
<evidence type="ECO:0000313" key="2">
    <source>
        <dbReference type="Proteomes" id="UP000789525"/>
    </source>
</evidence>
<comment type="caution">
    <text evidence="1">The sequence shown here is derived from an EMBL/GenBank/DDBJ whole genome shotgun (WGS) entry which is preliminary data.</text>
</comment>
<dbReference type="Proteomes" id="UP000789525">
    <property type="component" value="Unassembled WGS sequence"/>
</dbReference>
<organism evidence="1 2">
    <name type="scientific">Acaulospora colombiana</name>
    <dbReference type="NCBI Taxonomy" id="27376"/>
    <lineage>
        <taxon>Eukaryota</taxon>
        <taxon>Fungi</taxon>
        <taxon>Fungi incertae sedis</taxon>
        <taxon>Mucoromycota</taxon>
        <taxon>Glomeromycotina</taxon>
        <taxon>Glomeromycetes</taxon>
        <taxon>Diversisporales</taxon>
        <taxon>Acaulosporaceae</taxon>
        <taxon>Acaulospora</taxon>
    </lineage>
</organism>
<keyword evidence="2" id="KW-1185">Reference proteome</keyword>
<proteinExistence type="predicted"/>
<gene>
    <name evidence="1" type="ORF">ACOLOM_LOCUS7660</name>
</gene>
<accession>A0ACA9N6Y7</accession>
<evidence type="ECO:0000313" key="1">
    <source>
        <dbReference type="EMBL" id="CAG8631815.1"/>
    </source>
</evidence>
<protein>
    <submittedName>
        <fullName evidence="1">15509_t:CDS:1</fullName>
    </submittedName>
</protein>
<name>A0ACA9N6Y7_9GLOM</name>
<dbReference type="EMBL" id="CAJVPT010018154">
    <property type="protein sequence ID" value="CAG8631815.1"/>
    <property type="molecule type" value="Genomic_DNA"/>
</dbReference>